<gene>
    <name evidence="2" type="ORF">EZS27_042570</name>
</gene>
<dbReference type="PANTHER" id="PTHR20941:SF1">
    <property type="entry name" value="FOLIC ACID SYNTHESIS PROTEIN FOL1"/>
    <property type="match status" value="1"/>
</dbReference>
<name>A0A5J4P8G4_9ZZZZ</name>
<dbReference type="Pfam" id="PF00809">
    <property type="entry name" value="Pterin_bind"/>
    <property type="match status" value="1"/>
</dbReference>
<evidence type="ECO:0000259" key="1">
    <source>
        <dbReference type="PROSITE" id="PS50972"/>
    </source>
</evidence>
<dbReference type="InterPro" id="IPR000489">
    <property type="entry name" value="Pterin-binding_dom"/>
</dbReference>
<dbReference type="Gene3D" id="3.20.20.20">
    <property type="entry name" value="Dihydropteroate synthase-like"/>
    <property type="match status" value="1"/>
</dbReference>
<organism evidence="2">
    <name type="scientific">termite gut metagenome</name>
    <dbReference type="NCBI Taxonomy" id="433724"/>
    <lineage>
        <taxon>unclassified sequences</taxon>
        <taxon>metagenomes</taxon>
        <taxon>organismal metagenomes</taxon>
    </lineage>
</organism>
<evidence type="ECO:0000313" key="2">
    <source>
        <dbReference type="EMBL" id="KAA6305777.1"/>
    </source>
</evidence>
<reference evidence="2" key="1">
    <citation type="submission" date="2019-03" db="EMBL/GenBank/DDBJ databases">
        <title>Single cell metagenomics reveals metabolic interactions within the superorganism composed of flagellate Streblomastix strix and complex community of Bacteroidetes bacteria on its surface.</title>
        <authorList>
            <person name="Treitli S.C."/>
            <person name="Kolisko M."/>
            <person name="Husnik F."/>
            <person name="Keeling P."/>
            <person name="Hampl V."/>
        </authorList>
    </citation>
    <scope>NUCLEOTIDE SEQUENCE</scope>
    <source>
        <strain evidence="2">STM</strain>
    </source>
</reference>
<dbReference type="InterPro" id="IPR045031">
    <property type="entry name" value="DHP_synth-like"/>
</dbReference>
<dbReference type="PROSITE" id="PS50972">
    <property type="entry name" value="PTERIN_BINDING"/>
    <property type="match status" value="1"/>
</dbReference>
<dbReference type="GO" id="GO:0004156">
    <property type="term" value="F:dihydropteroate synthase activity"/>
    <property type="evidence" value="ECO:0007669"/>
    <property type="project" value="TreeGrafter"/>
</dbReference>
<dbReference type="AlphaFoldDB" id="A0A5J4P8G4"/>
<dbReference type="GO" id="GO:0005829">
    <property type="term" value="C:cytosol"/>
    <property type="evidence" value="ECO:0007669"/>
    <property type="project" value="TreeGrafter"/>
</dbReference>
<proteinExistence type="predicted"/>
<accession>A0A5J4P8G4</accession>
<dbReference type="EMBL" id="SNRY01010422">
    <property type="protein sequence ID" value="KAA6305777.1"/>
    <property type="molecule type" value="Genomic_DNA"/>
</dbReference>
<dbReference type="GO" id="GO:0046654">
    <property type="term" value="P:tetrahydrofolate biosynthetic process"/>
    <property type="evidence" value="ECO:0007669"/>
    <property type="project" value="TreeGrafter"/>
</dbReference>
<dbReference type="PANTHER" id="PTHR20941">
    <property type="entry name" value="FOLATE SYNTHESIS PROTEINS"/>
    <property type="match status" value="1"/>
</dbReference>
<feature type="domain" description="Pterin-binding" evidence="1">
    <location>
        <begin position="1"/>
        <end position="66"/>
    </location>
</feature>
<comment type="caution">
    <text evidence="2">The sequence shown here is derived from an EMBL/GenBank/DDBJ whole genome shotgun (WGS) entry which is preliminary data.</text>
</comment>
<feature type="non-terminal residue" evidence="2">
    <location>
        <position position="1"/>
    </location>
</feature>
<dbReference type="InterPro" id="IPR011005">
    <property type="entry name" value="Dihydropteroate_synth-like_sf"/>
</dbReference>
<sequence>RHLEDFKIFELPILVGISRKSMITRLLNITPQEALNGTAVLNTISLMKGAHIIRVHDVKEAVESVKIVRKVLSF</sequence>
<dbReference type="SUPFAM" id="SSF51717">
    <property type="entry name" value="Dihydropteroate synthetase-like"/>
    <property type="match status" value="1"/>
</dbReference>
<protein>
    <recommendedName>
        <fullName evidence="1">Pterin-binding domain-containing protein</fullName>
    </recommendedName>
</protein>